<dbReference type="RefSeq" id="WP_067449974.1">
    <property type="nucleotide sequence ID" value="NZ_LVVY01000001.1"/>
</dbReference>
<evidence type="ECO:0000256" key="1">
    <source>
        <dbReference type="SAM" id="Coils"/>
    </source>
</evidence>
<gene>
    <name evidence="3" type="ORF">A3840_00045</name>
</gene>
<organism evidence="3 4">
    <name type="scientific">Devosia elaeis</name>
    <dbReference type="NCBI Taxonomy" id="1770058"/>
    <lineage>
        <taxon>Bacteria</taxon>
        <taxon>Pseudomonadati</taxon>
        <taxon>Pseudomonadota</taxon>
        <taxon>Alphaproteobacteria</taxon>
        <taxon>Hyphomicrobiales</taxon>
        <taxon>Devosiaceae</taxon>
        <taxon>Devosia</taxon>
    </lineage>
</organism>
<dbReference type="Proteomes" id="UP000078389">
    <property type="component" value="Unassembled WGS sequence"/>
</dbReference>
<proteinExistence type="predicted"/>
<comment type="caution">
    <text evidence="3">The sequence shown here is derived from an EMBL/GenBank/DDBJ whole genome shotgun (WGS) entry which is preliminary data.</text>
</comment>
<protein>
    <submittedName>
        <fullName evidence="3">Uncharacterized protein</fullName>
    </submittedName>
</protein>
<evidence type="ECO:0000256" key="2">
    <source>
        <dbReference type="SAM" id="MobiDB-lite"/>
    </source>
</evidence>
<dbReference type="AlphaFoldDB" id="A0A178I752"/>
<keyword evidence="1" id="KW-0175">Coiled coil</keyword>
<name>A0A178I752_9HYPH</name>
<evidence type="ECO:0000313" key="4">
    <source>
        <dbReference type="Proteomes" id="UP000078389"/>
    </source>
</evidence>
<sequence>MSRELDDDELRALLDRISAERATMKPGEYPEEQPMTDAASPSPSEMDELSERLLSAATDIERAFLHRIDHSGEDWRLVNPDGETAAAIMREAQSALAAMRAERDRWEQRFFKMDRNFDRAVARAETAEAQVLRLTEENEALRKRTGPDMWCQSCGTVTRDDECDCNRFGEVIAEQRLVNLADELGRIAREEMEKREAAEVRIKALEEALGDVLSRVSDTVGCGRHCVIEAEAKDEAEYTTAIRAARTTLQKEQADG</sequence>
<accession>A0A178I752</accession>
<evidence type="ECO:0000313" key="3">
    <source>
        <dbReference type="EMBL" id="OAM84207.1"/>
    </source>
</evidence>
<dbReference type="STRING" id="1770058.A3840_00045"/>
<feature type="coiled-coil region" evidence="1">
    <location>
        <begin position="89"/>
        <end position="144"/>
    </location>
</feature>
<feature type="region of interest" description="Disordered" evidence="2">
    <location>
        <begin position="16"/>
        <end position="45"/>
    </location>
</feature>
<keyword evidence="4" id="KW-1185">Reference proteome</keyword>
<reference evidence="3 4" key="1">
    <citation type="submission" date="2016-03" db="EMBL/GenBank/DDBJ databases">
        <title>Genome sequencing of Devosia sp. S37.</title>
        <authorList>
            <person name="Mohd Nor M."/>
        </authorList>
    </citation>
    <scope>NUCLEOTIDE SEQUENCE [LARGE SCALE GENOMIC DNA]</scope>
    <source>
        <strain evidence="3 4">S37</strain>
    </source>
</reference>
<dbReference type="EMBL" id="LVVY01000001">
    <property type="protein sequence ID" value="OAM84207.1"/>
    <property type="molecule type" value="Genomic_DNA"/>
</dbReference>
<feature type="coiled-coil region" evidence="1">
    <location>
        <begin position="188"/>
        <end position="215"/>
    </location>
</feature>